<proteinExistence type="inferred from homology"/>
<evidence type="ECO:0000259" key="6">
    <source>
        <dbReference type="Pfam" id="PF01625"/>
    </source>
</evidence>
<evidence type="ECO:0000256" key="1">
    <source>
        <dbReference type="ARBA" id="ARBA00023002"/>
    </source>
</evidence>
<dbReference type="SUPFAM" id="SSF55068">
    <property type="entry name" value="Peptide methionine sulfoxide reductase"/>
    <property type="match status" value="1"/>
</dbReference>
<dbReference type="PANTHER" id="PTHR43774:SF1">
    <property type="entry name" value="PEPTIDE METHIONINE SULFOXIDE REDUCTASE MSRA 2"/>
    <property type="match status" value="1"/>
</dbReference>
<gene>
    <name evidence="4 7" type="primary">msrA</name>
    <name evidence="7" type="ORF">ACFQZS_09305</name>
</gene>
<dbReference type="Pfam" id="PF01625">
    <property type="entry name" value="PMSR"/>
    <property type="match status" value="1"/>
</dbReference>
<accession>A0ABW2YW56</accession>
<evidence type="ECO:0000256" key="4">
    <source>
        <dbReference type="HAMAP-Rule" id="MF_01401"/>
    </source>
</evidence>
<dbReference type="InterPro" id="IPR036509">
    <property type="entry name" value="Met_Sox_Rdtase_MsrA_sf"/>
</dbReference>
<comment type="function">
    <text evidence="4">Has an important function as a repair enzyme for proteins that have been inactivated by oxidation. Catalyzes the reversible oxidation-reduction of methionine sulfoxide in proteins to methionine.</text>
</comment>
<feature type="chain" id="PRO_5047304915" description="Peptide methionine sulfoxide reductase MsrA" evidence="5">
    <location>
        <begin position="21"/>
        <end position="216"/>
    </location>
</feature>
<reference evidence="8" key="1">
    <citation type="journal article" date="2019" name="Int. J. Syst. Evol. Microbiol.">
        <title>The Global Catalogue of Microorganisms (GCM) 10K type strain sequencing project: providing services to taxonomists for standard genome sequencing and annotation.</title>
        <authorList>
            <consortium name="The Broad Institute Genomics Platform"/>
            <consortium name="The Broad Institute Genome Sequencing Center for Infectious Disease"/>
            <person name="Wu L."/>
            <person name="Ma J."/>
        </authorList>
    </citation>
    <scope>NUCLEOTIDE SEQUENCE [LARGE SCALE GENOMIC DNA]</scope>
    <source>
        <strain evidence="8">CCUG 63418</strain>
    </source>
</reference>
<comment type="caution">
    <text evidence="7">The sequence shown here is derived from an EMBL/GenBank/DDBJ whole genome shotgun (WGS) entry which is preliminary data.</text>
</comment>
<dbReference type="HAMAP" id="MF_01401">
    <property type="entry name" value="MsrA"/>
    <property type="match status" value="1"/>
</dbReference>
<comment type="catalytic activity">
    <reaction evidence="2 4">
        <text>L-methionyl-[protein] + [thioredoxin]-disulfide + H2O = L-methionyl-(S)-S-oxide-[protein] + [thioredoxin]-dithiol</text>
        <dbReference type="Rhea" id="RHEA:14217"/>
        <dbReference type="Rhea" id="RHEA-COMP:10698"/>
        <dbReference type="Rhea" id="RHEA-COMP:10700"/>
        <dbReference type="Rhea" id="RHEA-COMP:12313"/>
        <dbReference type="Rhea" id="RHEA-COMP:12315"/>
        <dbReference type="ChEBI" id="CHEBI:15377"/>
        <dbReference type="ChEBI" id="CHEBI:16044"/>
        <dbReference type="ChEBI" id="CHEBI:29950"/>
        <dbReference type="ChEBI" id="CHEBI:44120"/>
        <dbReference type="ChEBI" id="CHEBI:50058"/>
        <dbReference type="EC" id="1.8.4.11"/>
    </reaction>
</comment>
<comment type="catalytic activity">
    <reaction evidence="3 4">
        <text>[thioredoxin]-disulfide + L-methionine + H2O = L-methionine (S)-S-oxide + [thioredoxin]-dithiol</text>
        <dbReference type="Rhea" id="RHEA:19993"/>
        <dbReference type="Rhea" id="RHEA-COMP:10698"/>
        <dbReference type="Rhea" id="RHEA-COMP:10700"/>
        <dbReference type="ChEBI" id="CHEBI:15377"/>
        <dbReference type="ChEBI" id="CHEBI:29950"/>
        <dbReference type="ChEBI" id="CHEBI:50058"/>
        <dbReference type="ChEBI" id="CHEBI:57844"/>
        <dbReference type="ChEBI" id="CHEBI:58772"/>
        <dbReference type="EC" id="1.8.4.11"/>
    </reaction>
</comment>
<dbReference type="EC" id="1.8.4.11" evidence="4"/>
<sequence length="216" mass="24127">MKRSILYIALLLMSFGCANAQEQDETLVRVPAVKAGKAVATFASGCFWASQEAMSELKGVEQVIAGYSGGKLPNPSYADVCTEETGHAEAVQVYYDPKVISYEQLVTAFFYAHDPTTLNRQGPDEGTSYRSAIFYRTPAEKEVIQKVIKEVNASKHYKGPIVTQVAAYNAFYGGEAYHQGYYREHQDRGYIRTVSVPKVMKMRKAVPELLKPEFKK</sequence>
<dbReference type="Gene3D" id="3.30.1060.10">
    <property type="entry name" value="Peptide methionine sulphoxide reductase MsrA"/>
    <property type="match status" value="1"/>
</dbReference>
<comment type="similarity">
    <text evidence="4">Belongs to the MsrA Met sulfoxide reductase family.</text>
</comment>
<name>A0ABW2YW56_9SPHI</name>
<feature type="signal peptide" evidence="5">
    <location>
        <begin position="1"/>
        <end position="20"/>
    </location>
</feature>
<keyword evidence="8" id="KW-1185">Reference proteome</keyword>
<feature type="active site" evidence="4">
    <location>
        <position position="46"/>
    </location>
</feature>
<keyword evidence="1 4" id="KW-0560">Oxidoreductase</keyword>
<feature type="domain" description="Peptide methionine sulphoxide reductase MsrA" evidence="6">
    <location>
        <begin position="40"/>
        <end position="190"/>
    </location>
</feature>
<keyword evidence="5" id="KW-0732">Signal</keyword>
<organism evidence="7 8">
    <name type="scientific">Mucilaginibacter calamicampi</name>
    <dbReference type="NCBI Taxonomy" id="1302352"/>
    <lineage>
        <taxon>Bacteria</taxon>
        <taxon>Pseudomonadati</taxon>
        <taxon>Bacteroidota</taxon>
        <taxon>Sphingobacteriia</taxon>
        <taxon>Sphingobacteriales</taxon>
        <taxon>Sphingobacteriaceae</taxon>
        <taxon>Mucilaginibacter</taxon>
    </lineage>
</organism>
<dbReference type="PROSITE" id="PS51257">
    <property type="entry name" value="PROKAR_LIPOPROTEIN"/>
    <property type="match status" value="1"/>
</dbReference>
<dbReference type="InterPro" id="IPR002569">
    <property type="entry name" value="Met_Sox_Rdtase_MsrA_dom"/>
</dbReference>
<dbReference type="Proteomes" id="UP001596958">
    <property type="component" value="Unassembled WGS sequence"/>
</dbReference>
<dbReference type="NCBIfam" id="TIGR00401">
    <property type="entry name" value="msrA"/>
    <property type="match status" value="1"/>
</dbReference>
<dbReference type="GO" id="GO:0008113">
    <property type="term" value="F:peptide-methionine (S)-S-oxide reductase activity"/>
    <property type="evidence" value="ECO:0007669"/>
    <property type="project" value="UniProtKB-EC"/>
</dbReference>
<evidence type="ECO:0000313" key="7">
    <source>
        <dbReference type="EMBL" id="MFD0750336.1"/>
    </source>
</evidence>
<dbReference type="PANTHER" id="PTHR43774">
    <property type="entry name" value="PEPTIDE METHIONINE SULFOXIDE REDUCTASE"/>
    <property type="match status" value="1"/>
</dbReference>
<evidence type="ECO:0000256" key="2">
    <source>
        <dbReference type="ARBA" id="ARBA00047806"/>
    </source>
</evidence>
<protein>
    <recommendedName>
        <fullName evidence="4">Peptide methionine sulfoxide reductase MsrA</fullName>
        <shortName evidence="4">Protein-methionine-S-oxide reductase</shortName>
        <ecNumber evidence="4">1.8.4.11</ecNumber>
    </recommendedName>
    <alternativeName>
        <fullName evidence="4">Peptide-methionine (S)-S-oxide reductase</fullName>
        <shortName evidence="4">Peptide Met(O) reductase</shortName>
    </alternativeName>
</protein>
<evidence type="ECO:0000256" key="5">
    <source>
        <dbReference type="SAM" id="SignalP"/>
    </source>
</evidence>
<dbReference type="RefSeq" id="WP_377099506.1">
    <property type="nucleotide sequence ID" value="NZ_JBHTHU010000005.1"/>
</dbReference>
<evidence type="ECO:0000313" key="8">
    <source>
        <dbReference type="Proteomes" id="UP001596958"/>
    </source>
</evidence>
<dbReference type="EMBL" id="JBHTHU010000005">
    <property type="protein sequence ID" value="MFD0750336.1"/>
    <property type="molecule type" value="Genomic_DNA"/>
</dbReference>
<evidence type="ECO:0000256" key="3">
    <source>
        <dbReference type="ARBA" id="ARBA00048782"/>
    </source>
</evidence>